<keyword evidence="3 8" id="KW-0812">Transmembrane</keyword>
<proteinExistence type="predicted"/>
<protein>
    <submittedName>
        <fullName evidence="10">Thiol:disulfide interchange protein DsbD</fullName>
    </submittedName>
</protein>
<feature type="transmembrane region" description="Helical" evidence="8">
    <location>
        <begin position="433"/>
        <end position="455"/>
    </location>
</feature>
<feature type="transmembrane region" description="Helical" evidence="8">
    <location>
        <begin position="327"/>
        <end position="354"/>
    </location>
</feature>
<organism evidence="10 11">
    <name type="scientific">Halodesulfovibrio aestuarii</name>
    <dbReference type="NCBI Taxonomy" id="126333"/>
    <lineage>
        <taxon>Bacteria</taxon>
        <taxon>Pseudomonadati</taxon>
        <taxon>Thermodesulfobacteriota</taxon>
        <taxon>Desulfovibrionia</taxon>
        <taxon>Desulfovibrionales</taxon>
        <taxon>Desulfovibrionaceae</taxon>
        <taxon>Halodesulfovibrio</taxon>
    </lineage>
</organism>
<feature type="transmembrane region" description="Helical" evidence="8">
    <location>
        <begin position="467"/>
        <end position="489"/>
    </location>
</feature>
<evidence type="ECO:0000256" key="3">
    <source>
        <dbReference type="ARBA" id="ARBA00022692"/>
    </source>
</evidence>
<accession>A0A8G2FGE7</accession>
<feature type="transmembrane region" description="Helical" evidence="8">
    <location>
        <begin position="495"/>
        <end position="516"/>
    </location>
</feature>
<dbReference type="PANTHER" id="PTHR32234:SF3">
    <property type="entry name" value="SUPPRESSION OF COPPER SENSITIVITY PROTEIN"/>
    <property type="match status" value="1"/>
</dbReference>
<dbReference type="AlphaFoldDB" id="A0A8G2FGE7"/>
<comment type="caution">
    <text evidence="10">The sequence shown here is derived from an EMBL/GenBank/DDBJ whole genome shotgun (WGS) entry which is preliminary data.</text>
</comment>
<keyword evidence="2" id="KW-1003">Cell membrane</keyword>
<dbReference type="InterPro" id="IPR013766">
    <property type="entry name" value="Thioredoxin_domain"/>
</dbReference>
<dbReference type="GO" id="GO:0015035">
    <property type="term" value="F:protein-disulfide reductase activity"/>
    <property type="evidence" value="ECO:0007669"/>
    <property type="project" value="TreeGrafter"/>
</dbReference>
<evidence type="ECO:0000256" key="6">
    <source>
        <dbReference type="ARBA" id="ARBA00023136"/>
    </source>
</evidence>
<keyword evidence="6 8" id="KW-0472">Membrane</keyword>
<feature type="transmembrane region" description="Helical" evidence="8">
    <location>
        <begin position="360"/>
        <end position="379"/>
    </location>
</feature>
<dbReference type="SUPFAM" id="SSF52833">
    <property type="entry name" value="Thioredoxin-like"/>
    <property type="match status" value="1"/>
</dbReference>
<dbReference type="Pfam" id="PF00085">
    <property type="entry name" value="Thioredoxin"/>
    <property type="match status" value="1"/>
</dbReference>
<evidence type="ECO:0000259" key="9">
    <source>
        <dbReference type="PROSITE" id="PS51352"/>
    </source>
</evidence>
<dbReference type="PROSITE" id="PS51354">
    <property type="entry name" value="GLUTAREDOXIN_2"/>
    <property type="match status" value="1"/>
</dbReference>
<comment type="subcellular location">
    <subcellularLocation>
        <location evidence="1">Cell membrane</location>
        <topology evidence="1">Multi-pass membrane protein</topology>
    </subcellularLocation>
</comment>
<feature type="transmembrane region" description="Helical" evidence="8">
    <location>
        <begin position="278"/>
        <end position="299"/>
    </location>
</feature>
<feature type="region of interest" description="Disordered" evidence="7">
    <location>
        <begin position="215"/>
        <end position="245"/>
    </location>
</feature>
<dbReference type="Proteomes" id="UP000184001">
    <property type="component" value="Unassembled WGS sequence"/>
</dbReference>
<dbReference type="InterPro" id="IPR036249">
    <property type="entry name" value="Thioredoxin-like_sf"/>
</dbReference>
<name>A0A8G2FGE7_9BACT</name>
<feature type="compositionally biased region" description="Polar residues" evidence="7">
    <location>
        <begin position="215"/>
        <end position="237"/>
    </location>
</feature>
<keyword evidence="5 8" id="KW-1133">Transmembrane helix</keyword>
<dbReference type="Pfam" id="PF02683">
    <property type="entry name" value="DsbD_TM"/>
    <property type="match status" value="1"/>
</dbReference>
<evidence type="ECO:0000256" key="8">
    <source>
        <dbReference type="SAM" id="Phobius"/>
    </source>
</evidence>
<evidence type="ECO:0000313" key="10">
    <source>
        <dbReference type="EMBL" id="SHI50350.1"/>
    </source>
</evidence>
<evidence type="ECO:0000313" key="11">
    <source>
        <dbReference type="Proteomes" id="UP000184001"/>
    </source>
</evidence>
<feature type="transmembrane region" description="Helical" evidence="8">
    <location>
        <begin position="528"/>
        <end position="545"/>
    </location>
</feature>
<evidence type="ECO:0000256" key="5">
    <source>
        <dbReference type="ARBA" id="ARBA00022989"/>
    </source>
</evidence>
<reference evidence="10 11" key="1">
    <citation type="submission" date="2016-11" db="EMBL/GenBank/DDBJ databases">
        <authorList>
            <person name="Varghese N."/>
            <person name="Submissions S."/>
        </authorList>
    </citation>
    <scope>NUCLEOTIDE SEQUENCE [LARGE SCALE GENOMIC DNA]</scope>
    <source>
        <strain evidence="10 11">DSM 17919</strain>
    </source>
</reference>
<keyword evidence="4" id="KW-0201">Cytochrome c-type biogenesis</keyword>
<gene>
    <name evidence="10" type="ORF">SAMN05660830_00150</name>
</gene>
<dbReference type="PANTHER" id="PTHR32234">
    <property type="entry name" value="THIOL:DISULFIDE INTERCHANGE PROTEIN DSBD"/>
    <property type="match status" value="1"/>
</dbReference>
<evidence type="ECO:0000256" key="7">
    <source>
        <dbReference type="SAM" id="MobiDB-lite"/>
    </source>
</evidence>
<feature type="transmembrane region" description="Helical" evidence="8">
    <location>
        <begin position="400"/>
        <end position="427"/>
    </location>
</feature>
<dbReference type="InterPro" id="IPR003834">
    <property type="entry name" value="Cyt_c_assmbl_TM_dom"/>
</dbReference>
<dbReference type="PROSITE" id="PS51352">
    <property type="entry name" value="THIOREDOXIN_2"/>
    <property type="match status" value="1"/>
</dbReference>
<evidence type="ECO:0000256" key="1">
    <source>
        <dbReference type="ARBA" id="ARBA00004651"/>
    </source>
</evidence>
<sequence length="668" mass="73803">MLAKRYKINHNMSMKQTTQHYSILIFFLIVLFTTTIGMAADIPVHFSAKPFISTSQNNATIIKLHIAPDSEYHFYSRKQGETGKPTSISVSPSMPGNSVRYPDGIKAPDPILKDKTTYLYKGAEDFFITIPDETITNADITASLLLCSDVRCTPVRETIPVNWKGATLAHAESQVWWKKYSAITPDAPDAATHKISSSTNGNAKLAEELGVQLPTTSGSPNSSFTSKLNSNSPSISLPQPPKSAVPSIQQNNVTTAYEYNFTPRYFLQALEVSTLSKAILFGLLAGLILNFMPCVLPVVSLKLATLVAAAQVADKVHRRRVFREHNLFFALGILTWFSLLTIMLTSFGLAWGQLFQNESLLIGLTILIFALALSIFDIFPLPMFSLAGRGTENGNDRWSAFSTGLLATLLATPCSGPFLGGVLGWAFLQPISVLILIFLSIGIGMALPYFALALVPELIGRFPRPGAWSGTLSHIVGFFLMGTVVYLLYILPTKILPDMLIVLWVTAVSAWAWGRFSGLSFSKKRNTLVRLTCVLCVALAVFVVFKEKPQAKEWQAFTPKSFFSELQDKRLIIDFTADWCPNCKVLEQTVLTPANRARWEKEFDVTFIQVDLTQENTDKQKFLESLGSSSIPVVAIFPKGTNAYSPIILRDLFTTGQMEDALKKAFNE</sequence>
<dbReference type="GO" id="GO:0045454">
    <property type="term" value="P:cell redox homeostasis"/>
    <property type="evidence" value="ECO:0007669"/>
    <property type="project" value="TreeGrafter"/>
</dbReference>
<dbReference type="Gene3D" id="3.40.30.10">
    <property type="entry name" value="Glutaredoxin"/>
    <property type="match status" value="1"/>
</dbReference>
<feature type="domain" description="Thioredoxin" evidence="9">
    <location>
        <begin position="542"/>
        <end position="668"/>
    </location>
</feature>
<dbReference type="EMBL" id="FQZR01000002">
    <property type="protein sequence ID" value="SHI50350.1"/>
    <property type="molecule type" value="Genomic_DNA"/>
</dbReference>
<evidence type="ECO:0000256" key="2">
    <source>
        <dbReference type="ARBA" id="ARBA00022475"/>
    </source>
</evidence>
<dbReference type="GO" id="GO:0005886">
    <property type="term" value="C:plasma membrane"/>
    <property type="evidence" value="ECO:0007669"/>
    <property type="project" value="UniProtKB-SubCell"/>
</dbReference>
<dbReference type="GO" id="GO:0017004">
    <property type="term" value="P:cytochrome complex assembly"/>
    <property type="evidence" value="ECO:0007669"/>
    <property type="project" value="UniProtKB-KW"/>
</dbReference>
<evidence type="ECO:0000256" key="4">
    <source>
        <dbReference type="ARBA" id="ARBA00022748"/>
    </source>
</evidence>